<dbReference type="AlphaFoldDB" id="A0A495MLU1"/>
<comment type="caution">
    <text evidence="1">The sequence shown here is derived from an EMBL/GenBank/DDBJ whole genome shotgun (WGS) entry which is preliminary data.</text>
</comment>
<evidence type="ECO:0000313" key="2">
    <source>
        <dbReference type="Proteomes" id="UP000277579"/>
    </source>
</evidence>
<dbReference type="RefSeq" id="WP_147406553.1">
    <property type="nucleotide sequence ID" value="NZ_RBLC01000001.1"/>
</dbReference>
<organism evidence="1 2">
    <name type="scientific">Flavobacterium endophyticum</name>
    <dbReference type="NCBI Taxonomy" id="1540163"/>
    <lineage>
        <taxon>Bacteria</taxon>
        <taxon>Pseudomonadati</taxon>
        <taxon>Bacteroidota</taxon>
        <taxon>Flavobacteriia</taxon>
        <taxon>Flavobacteriales</taxon>
        <taxon>Flavobacteriaceae</taxon>
        <taxon>Flavobacterium</taxon>
    </lineage>
</organism>
<proteinExistence type="predicted"/>
<evidence type="ECO:0000313" key="1">
    <source>
        <dbReference type="EMBL" id="RKS25319.1"/>
    </source>
</evidence>
<protein>
    <submittedName>
        <fullName evidence="1">Uncharacterized protein</fullName>
    </submittedName>
</protein>
<gene>
    <name evidence="1" type="ORF">CLV94_0349</name>
</gene>
<accession>A0A495MLU1</accession>
<keyword evidence="2" id="KW-1185">Reference proteome</keyword>
<dbReference type="Proteomes" id="UP000277579">
    <property type="component" value="Unassembled WGS sequence"/>
</dbReference>
<name>A0A495MLU1_9FLAO</name>
<dbReference type="EMBL" id="RBLC01000001">
    <property type="protein sequence ID" value="RKS25319.1"/>
    <property type="molecule type" value="Genomic_DNA"/>
</dbReference>
<reference evidence="1 2" key="1">
    <citation type="submission" date="2018-10" db="EMBL/GenBank/DDBJ databases">
        <title>Genomic Encyclopedia of Archaeal and Bacterial Type Strains, Phase II (KMG-II): from individual species to whole genera.</title>
        <authorList>
            <person name="Goeker M."/>
        </authorList>
    </citation>
    <scope>NUCLEOTIDE SEQUENCE [LARGE SCALE GENOMIC DNA]</scope>
    <source>
        <strain evidence="1 2">DSM 29537</strain>
    </source>
</reference>
<sequence length="116" mass="13154">MHAISHILTLSFSKCKVLIEEKDIRQFLTERIESGTGLSRYFGKELDGSIECNEGEFLSELQKSGYMHFYFNGEKTASINYKISDEDVFELVLSALSENTVQQIGIDDKGVSLYID</sequence>